<evidence type="ECO:0000256" key="1">
    <source>
        <dbReference type="ARBA" id="ARBA00004141"/>
    </source>
</evidence>
<evidence type="ECO:0000256" key="12">
    <source>
        <dbReference type="RuleBase" id="RU000679"/>
    </source>
</evidence>
<dbReference type="RefSeq" id="XP_028128170.1">
    <property type="nucleotide sequence ID" value="XM_028272369.1"/>
</dbReference>
<keyword evidence="9 13" id="KW-0472">Membrane</keyword>
<evidence type="ECO:0000256" key="5">
    <source>
        <dbReference type="ARBA" id="ARBA00022692"/>
    </source>
</evidence>
<name>A0A6P7F3U4_DIAVI</name>
<dbReference type="AlphaFoldDB" id="A0A6P7F3U4"/>
<evidence type="ECO:0000256" key="2">
    <source>
        <dbReference type="ARBA" id="ARBA00007193"/>
    </source>
</evidence>
<dbReference type="InterPro" id="IPR001873">
    <property type="entry name" value="ENaC"/>
</dbReference>
<evidence type="ECO:0000256" key="4">
    <source>
        <dbReference type="ARBA" id="ARBA00022461"/>
    </source>
</evidence>
<feature type="transmembrane region" description="Helical" evidence="13">
    <location>
        <begin position="417"/>
        <end position="445"/>
    </location>
</feature>
<dbReference type="GO" id="GO:0005886">
    <property type="term" value="C:plasma membrane"/>
    <property type="evidence" value="ECO:0007669"/>
    <property type="project" value="TreeGrafter"/>
</dbReference>
<dbReference type="GO" id="GO:0015280">
    <property type="term" value="F:ligand-gated sodium channel activity"/>
    <property type="evidence" value="ECO:0007669"/>
    <property type="project" value="TreeGrafter"/>
</dbReference>
<keyword evidence="3 12" id="KW-0813">Transport</keyword>
<dbReference type="PANTHER" id="PTHR11690:SF175">
    <property type="entry name" value="PICKPOCKET 13-RELATED"/>
    <property type="match status" value="1"/>
</dbReference>
<dbReference type="KEGG" id="dvv:114324510"/>
<keyword evidence="10 12" id="KW-0739">Sodium transport</keyword>
<keyword evidence="7" id="KW-0915">Sodium</keyword>
<sequence length="482" mass="55568">MLHISNSVRMPQEKKVSIFKNYLLNSSFHGYRFIVEECRHWTERVFWTICCTLSWIATGLLIYSAYDDFKNNAISFVVDTSYLDWDTNFPSVVVCETDQQDNIAEVTDEVFGDPHDYNLDEIVKELVFYKGLSLYTLQICGPDVPNRDKNCFVKNLSYYHDAVRSPCKDVVQKCKWNNEEFDCCSYFKEIDTELGRCYGLNSLQTREKNAPKCKMVSNKKSGPGNLYLNIKGLTNLYVLGPLEIPSLSSLLADVIALAPNLYYRRYFSIKEIDNQPEVKYVSIDQRKCRFPDESDLDVSRYYSYSACCVQCRKKAQLEKCGCIHHLMPNTSFEYQCTLEGIKCLNEYYNEISVLKASWSNRTGLVCGCLPSCNEIELSVIRDDKVGITNDFAVVELTLERLPTERFKRNVVRGKLDLVVSMGGATALFLGASLLSFVEIFHFFLITPISDYIRSRKKTQNPKWTVKDDKFRRKHKEALPSIT</sequence>
<comment type="similarity">
    <text evidence="2 12">Belongs to the amiloride-sensitive sodium channel (TC 1.A.6) family.</text>
</comment>
<dbReference type="Gene3D" id="2.60.470.10">
    <property type="entry name" value="Acid-sensing ion channels like domains"/>
    <property type="match status" value="1"/>
</dbReference>
<evidence type="ECO:0000256" key="10">
    <source>
        <dbReference type="ARBA" id="ARBA00023201"/>
    </source>
</evidence>
<keyword evidence="8 12" id="KW-0406">Ion transport</keyword>
<evidence type="ECO:0000256" key="9">
    <source>
        <dbReference type="ARBA" id="ARBA00023136"/>
    </source>
</evidence>
<dbReference type="OrthoDB" id="5874059at2759"/>
<keyword evidence="6 13" id="KW-1133">Transmembrane helix</keyword>
<protein>
    <submittedName>
        <fullName evidence="14">Sodium channel protein Nach</fullName>
    </submittedName>
</protein>
<evidence type="ECO:0000256" key="8">
    <source>
        <dbReference type="ARBA" id="ARBA00023065"/>
    </source>
</evidence>
<organism evidence="14">
    <name type="scientific">Diabrotica virgifera virgifera</name>
    <name type="common">western corn rootworm</name>
    <dbReference type="NCBI Taxonomy" id="50390"/>
    <lineage>
        <taxon>Eukaryota</taxon>
        <taxon>Metazoa</taxon>
        <taxon>Ecdysozoa</taxon>
        <taxon>Arthropoda</taxon>
        <taxon>Hexapoda</taxon>
        <taxon>Insecta</taxon>
        <taxon>Pterygota</taxon>
        <taxon>Neoptera</taxon>
        <taxon>Endopterygota</taxon>
        <taxon>Coleoptera</taxon>
        <taxon>Polyphaga</taxon>
        <taxon>Cucujiformia</taxon>
        <taxon>Chrysomeloidea</taxon>
        <taxon>Chrysomelidae</taxon>
        <taxon>Galerucinae</taxon>
        <taxon>Diabroticina</taxon>
        <taxon>Diabroticites</taxon>
        <taxon>Diabrotica</taxon>
    </lineage>
</organism>
<comment type="subcellular location">
    <subcellularLocation>
        <location evidence="1">Membrane</location>
        <topology evidence="1">Multi-pass membrane protein</topology>
    </subcellularLocation>
</comment>
<keyword evidence="4 12" id="KW-0894">Sodium channel</keyword>
<accession>A0A6P7F3U4</accession>
<dbReference type="Pfam" id="PF00858">
    <property type="entry name" value="ASC"/>
    <property type="match status" value="1"/>
</dbReference>
<gene>
    <name evidence="14" type="primary">LOC114324510</name>
</gene>
<reference evidence="14" key="1">
    <citation type="submission" date="2025-08" db="UniProtKB">
        <authorList>
            <consortium name="RefSeq"/>
        </authorList>
    </citation>
    <scope>IDENTIFICATION</scope>
    <source>
        <tissue evidence="14">Whole insect</tissue>
    </source>
</reference>
<dbReference type="PANTHER" id="PTHR11690">
    <property type="entry name" value="AMILORIDE-SENSITIVE SODIUM CHANNEL-RELATED"/>
    <property type="match status" value="1"/>
</dbReference>
<proteinExistence type="inferred from homology"/>
<evidence type="ECO:0000256" key="6">
    <source>
        <dbReference type="ARBA" id="ARBA00022989"/>
    </source>
</evidence>
<keyword evidence="5 12" id="KW-0812">Transmembrane</keyword>
<evidence type="ECO:0000313" key="14">
    <source>
        <dbReference type="RefSeq" id="XP_028128170.1"/>
    </source>
</evidence>
<evidence type="ECO:0000256" key="13">
    <source>
        <dbReference type="SAM" id="Phobius"/>
    </source>
</evidence>
<dbReference type="InParanoid" id="A0A6P7F3U4"/>
<evidence type="ECO:0000256" key="7">
    <source>
        <dbReference type="ARBA" id="ARBA00023053"/>
    </source>
</evidence>
<keyword evidence="11 12" id="KW-0407">Ion channel</keyword>
<evidence type="ECO:0000256" key="3">
    <source>
        <dbReference type="ARBA" id="ARBA00022448"/>
    </source>
</evidence>
<dbReference type="FunCoup" id="A0A6P7F3U4">
    <property type="interactions" value="25"/>
</dbReference>
<evidence type="ECO:0000256" key="11">
    <source>
        <dbReference type="ARBA" id="ARBA00023303"/>
    </source>
</evidence>